<dbReference type="SUPFAM" id="SSF46894">
    <property type="entry name" value="C-terminal effector domain of the bipartite response regulators"/>
    <property type="match status" value="1"/>
</dbReference>
<dbReference type="InterPro" id="IPR036388">
    <property type="entry name" value="WH-like_DNA-bd_sf"/>
</dbReference>
<gene>
    <name evidence="2" type="ORF">VW23_008850</name>
</gene>
<organism evidence="2 3">
    <name type="scientific">Devosia insulae DS-56</name>
    <dbReference type="NCBI Taxonomy" id="1116389"/>
    <lineage>
        <taxon>Bacteria</taxon>
        <taxon>Pseudomonadati</taxon>
        <taxon>Pseudomonadota</taxon>
        <taxon>Alphaproteobacteria</taxon>
        <taxon>Hyphomicrobiales</taxon>
        <taxon>Devosiaceae</taxon>
        <taxon>Devosia</taxon>
    </lineage>
</organism>
<accession>A0A1E5XWE9</accession>
<keyword evidence="3" id="KW-1185">Reference proteome</keyword>
<dbReference type="GO" id="GO:0003677">
    <property type="term" value="F:DNA binding"/>
    <property type="evidence" value="ECO:0007669"/>
    <property type="project" value="InterPro"/>
</dbReference>
<dbReference type="InterPro" id="IPR000792">
    <property type="entry name" value="Tscrpt_reg_LuxR_C"/>
</dbReference>
<dbReference type="AlphaFoldDB" id="A0A1E5XWE9"/>
<name>A0A1E5XWE9_9HYPH</name>
<evidence type="ECO:0000259" key="1">
    <source>
        <dbReference type="SMART" id="SM00421"/>
    </source>
</evidence>
<dbReference type="EMBL" id="LAJE02000044">
    <property type="protein sequence ID" value="OEO32913.1"/>
    <property type="molecule type" value="Genomic_DNA"/>
</dbReference>
<evidence type="ECO:0000313" key="3">
    <source>
        <dbReference type="Proteomes" id="UP000095463"/>
    </source>
</evidence>
<dbReference type="SMART" id="SM00421">
    <property type="entry name" value="HTH_LUXR"/>
    <property type="match status" value="1"/>
</dbReference>
<dbReference type="GO" id="GO:0006355">
    <property type="term" value="P:regulation of DNA-templated transcription"/>
    <property type="evidence" value="ECO:0007669"/>
    <property type="project" value="InterPro"/>
</dbReference>
<dbReference type="Gene3D" id="1.10.10.10">
    <property type="entry name" value="Winged helix-like DNA-binding domain superfamily/Winged helix DNA-binding domain"/>
    <property type="match status" value="1"/>
</dbReference>
<feature type="domain" description="HTH luxR-type" evidence="1">
    <location>
        <begin position="313"/>
        <end position="370"/>
    </location>
</feature>
<evidence type="ECO:0000313" key="2">
    <source>
        <dbReference type="EMBL" id="OEO32913.1"/>
    </source>
</evidence>
<proteinExistence type="predicted"/>
<reference evidence="2 3" key="1">
    <citation type="journal article" date="2015" name="Genome Announc.">
        <title>Genome Assemblies of Three Soil-Associated Devosia species: D. insulae, D. limi, and D. soli.</title>
        <authorList>
            <person name="Hassan Y.I."/>
            <person name="Lepp D."/>
            <person name="Zhou T."/>
        </authorList>
    </citation>
    <scope>NUCLEOTIDE SEQUENCE [LARGE SCALE GENOMIC DNA]</scope>
    <source>
        <strain evidence="2 3">DS-56</strain>
    </source>
</reference>
<sequence>MGYSQNSLTSAIYEMALGRSNWDSILDILAASFPGCLVTASGDDIASGANLAFAQRGLTPPAVASYIATYAALNPVTRRAAEVATHQLFHDDQLVDRAEAAQGRFHREWLSQQGDFAASSGVVVLREGARQLAVTIHYSPQRQAELRPRIAGILGEAAQHFGRAFEIVGRSRFADGRGYLEGVVADLPFTVFFVDANMRIHYSNFHAESLRRQHEGPFSSADGVLRATDERSDASLRNLVLKVISSRRTPTSVLQLSEPSNDERYFAIARLAVRGGQHYQLHDAILDPGPLVMLVVHGSLEMSSLPTDLLWRAFSLTESEARLAEALLNGDTLADFAREREVSKQTLRNQLVGVMRKTGTRRQSELVSLLTRLALTCL</sequence>
<dbReference type="InterPro" id="IPR016032">
    <property type="entry name" value="Sig_transdc_resp-reg_C-effctor"/>
</dbReference>
<protein>
    <recommendedName>
        <fullName evidence="1">HTH luxR-type domain-containing protein</fullName>
    </recommendedName>
</protein>
<dbReference type="Proteomes" id="UP000095463">
    <property type="component" value="Unassembled WGS sequence"/>
</dbReference>
<comment type="caution">
    <text evidence="2">The sequence shown here is derived from an EMBL/GenBank/DDBJ whole genome shotgun (WGS) entry which is preliminary data.</text>
</comment>